<dbReference type="AlphaFoldDB" id="V5GSR1"/>
<evidence type="ECO:0008006" key="2">
    <source>
        <dbReference type="Google" id="ProtNLM"/>
    </source>
</evidence>
<accession>V5GSR1</accession>
<protein>
    <recommendedName>
        <fullName evidence="2">VWFC domain-containing protein</fullName>
    </recommendedName>
</protein>
<organism evidence="1">
    <name type="scientific">Anoplophora glabripennis</name>
    <name type="common">Asian longhorn beetle</name>
    <name type="synonym">Anoplophora nobilis</name>
    <dbReference type="NCBI Taxonomy" id="217634"/>
    <lineage>
        <taxon>Eukaryota</taxon>
        <taxon>Metazoa</taxon>
        <taxon>Ecdysozoa</taxon>
        <taxon>Arthropoda</taxon>
        <taxon>Hexapoda</taxon>
        <taxon>Insecta</taxon>
        <taxon>Pterygota</taxon>
        <taxon>Neoptera</taxon>
        <taxon>Endopterygota</taxon>
        <taxon>Coleoptera</taxon>
        <taxon>Polyphaga</taxon>
        <taxon>Cucujiformia</taxon>
        <taxon>Chrysomeloidea</taxon>
        <taxon>Cerambycidae</taxon>
        <taxon>Lamiinae</taxon>
        <taxon>Lamiini</taxon>
        <taxon>Anoplophora</taxon>
    </lineage>
</organism>
<reference evidence="1" key="1">
    <citation type="submission" date="2013-07" db="EMBL/GenBank/DDBJ databases">
        <title>Midgut Transcriptome Profiling of Anoplphora glabripennis, a Lignocellulose Degrading, Wood-Boring Cerambycid.</title>
        <authorList>
            <person name="Scully E.D."/>
            <person name="Hoover K."/>
            <person name="Carlson J.E."/>
            <person name="Tien M."/>
            <person name="Geib S.M."/>
        </authorList>
    </citation>
    <scope>NUCLEOTIDE SEQUENCE</scope>
</reference>
<sequence length="142" mass="16070">PCYLDCQCEDHLGTANFMCAEIDCPEWLDYPIKPGCYEKFALDQCCSAGRNCPSEDKPAAECSVDGNVYKDGQEFYPKNTCLKCICSKDWKGRLEPPFCQRSWCTSQINNAEELHKKCAPVYFSKEALCCPNTWVCPSPTDH</sequence>
<proteinExistence type="predicted"/>
<feature type="non-terminal residue" evidence="1">
    <location>
        <position position="142"/>
    </location>
</feature>
<name>V5GSR1_ANOGL</name>
<evidence type="ECO:0000313" key="1">
    <source>
        <dbReference type="EMBL" id="JAB64657.1"/>
    </source>
</evidence>
<dbReference type="Gene3D" id="2.10.70.10">
    <property type="entry name" value="Complement Module, domain 1"/>
    <property type="match status" value="1"/>
</dbReference>
<feature type="non-terminal residue" evidence="1">
    <location>
        <position position="1"/>
    </location>
</feature>
<dbReference type="EMBL" id="GALX01003809">
    <property type="protein sequence ID" value="JAB64657.1"/>
    <property type="molecule type" value="Transcribed_RNA"/>
</dbReference>